<feature type="active site" description="Proton acceptor; for dehydratase activity" evidence="7">
    <location>
        <position position="1023"/>
    </location>
</feature>
<dbReference type="GO" id="GO:0004312">
    <property type="term" value="F:fatty acid synthase activity"/>
    <property type="evidence" value="ECO:0007669"/>
    <property type="project" value="TreeGrafter"/>
</dbReference>
<feature type="domain" description="Carrier" evidence="9">
    <location>
        <begin position="1827"/>
        <end position="1902"/>
    </location>
</feature>
<sequence length="1951" mass="209904">MVDNISGKLEGLSYIKRAALALREKQSELDAIKSARTEPIAIIGMGCRFPGAANPEAYWRLLQGGIDAVTEIPRERWDMDAWFDPDPEIPGKTYTRRGGFLPDIDRFEPGFFGISPREAVDMDPQQRLLLEVAWEALEDAGQAPEGLAESPVGVFVGITANDYGGSMLFGRPEDISPYTASGSMLCIAAGRVSYVLGLQGPTLALDTACSSSLVAIHLACQSLRAGESELAVAGGVNLITAAESMVVASKIQALSPDGRCKTFDASGDGFGRGEGCGVVVLKRLSKAMADGDNILAVIRGSAIKHDGPSSALTVPNELSQEKVIREALENSGITPEKISYVEAHGTGTSLGDPIEVGALGAVFAENHSPDSPLTIGSVKTNFGHLEAAAGIAGLMKVVLALQHEQIPPHLHFKEPNPHIDWERLPFRVPVAGQPWPRGEARRIAGVSSFGMSGTNAHVVLEEAPVVGWDEPANPNEGVSPGDSVGVRSSPQPTVPMAPERPLHLLTLSAKSEAALRALADNYAIWLEAHPEVPLADVCFTAYTGRSHFEHRLAVAAGSPEEAGEKLRGADYVSGRIGEGKPKTAFLFTGQGSQYVGMGRGLFETEPLFRETLARCDAILRPLDVPLLDLLYGDTGGDAGGAARQGDRSTESTVGSAALQGGMENTETTPLDQTIHTQPALFSLEYALAVLWQSWGIKPDAVMGHSVGEYVAACVAGVFSLEDALKLIAARGRLMQRLCEPGAMLALQTGEAEALELIAPFAGKLSLAAINGPESVVVSGEFDAMEALKNALADKGIKAKPLSVSHAFHSPMMEPMLAEFEQVARSVTYAKPTISLCSNVTGAMVTDEVVIADPAYWVQHVREPVRFAAGVGALYAEGINTFLEIGPKPALLGMAGQCLPADADDTAIAWIPSLREGQEDWRQMLESLGRWHVRGGVIDWNAFDGGADGGPDGKIPRRKVQLPTYPFQRQRYWIDRARQSRRIDADHSGHPLLGKRLNLADTDNKIRFESRIGFSSASAYLMDHRVIDIAVVPGAAHLEIALAAGSHISDSSAFSEQTISLKDVSFEQVLILPEEESATVQVVLSPDAQGYHFQIFSLSEDAYWRPHVTGQLTVSPREEEPEKFEPDRLRAQCATEISAGAHYHTMGEHGVHIGPGFQGVTQLLRGDGMTLGPLKLPEDLGHRADAGKIDEYRLHPILLDGGFQLLVGLMSDFAEEIPDDATYLPTAVKELRLYRSAGASVWGLAKVTHVDEQRITSDVFWFDEGGGAIAQARGVTAERVGDETLRRHFRKQRDDLYEIVWRAREIESVTEPSANRESGNWLIFADSGGMGEELAGRLKAAGNRCSLIYANIACASTDGVVRAVHESPLPDSELPLPGGNGHYLDPTDPAAFERLLADALPPEAPPLAGIVYLWALDAPTTTDLTDETLMAAQRLVCGGALHLVQAAVKQEKGAGLWPKLWLITRNAVVTGEEGADVAQAPLWGLGRTIAQEHPELWGALIDGPVVADLLAEITARAAAEDKEDQIAYRDGQRYVARLVQSDISTSDQIRPPLNPDSSYLITGGLGGLGLEVAKWMVAEGARHLALTGRSAPSTEAREIITELEAAGAEVRVIPTDISNRAQVVQLLGEIDKGMPPLAGIIHAAGVLDDGVLREQDMGRFEKVMAPKVTGGWLLHTLTREKPLDFFVCFASLAGLFGSPGQSNYAAANAFLDALVHHRRASGLPGLSLDWGAWAKIGMAAEMDRRQQNVAATGAGSIEPEEGVLLLAILMARAKNAQVAVFSMNWTKFLKRSSAVPLFFTEMAETLPARTSALFLEELWEISPEKQRDHLLAHIRSQLNGVLGFDPVRPIEPDKGLSDIGMDSLMIVESRNRLQASLGHSLPSTLLFDYPTLNDLLDYIFTEILHLESSWQPDPAISQTEAVEISGDDLDQVSRLSEEDLEGVIDKELESLI</sequence>
<dbReference type="CDD" id="cd08955">
    <property type="entry name" value="KR_2_FAS_SDR_x"/>
    <property type="match status" value="1"/>
</dbReference>
<dbReference type="InterPro" id="IPR018201">
    <property type="entry name" value="Ketoacyl_synth_AS"/>
</dbReference>
<comment type="pathway">
    <text evidence="1">Lipid metabolism; fatty acid biosynthesis.</text>
</comment>
<dbReference type="Gene3D" id="3.40.366.10">
    <property type="entry name" value="Malonyl-Coenzyme A Acyl Carrier Protein, domain 2"/>
    <property type="match status" value="1"/>
</dbReference>
<proteinExistence type="inferred from homology"/>
<gene>
    <name evidence="12" type="ORF">BECKDK2373C_GA0170839_10743</name>
</gene>
<dbReference type="GO" id="GO:0031177">
    <property type="term" value="F:phosphopantetheine binding"/>
    <property type="evidence" value="ECO:0007669"/>
    <property type="project" value="InterPro"/>
</dbReference>
<dbReference type="InterPro" id="IPR020841">
    <property type="entry name" value="PKS_Beta-ketoAc_synthase_dom"/>
</dbReference>
<dbReference type="FunFam" id="3.40.47.10:FF:000019">
    <property type="entry name" value="Polyketide synthase type I"/>
    <property type="match status" value="1"/>
</dbReference>
<dbReference type="InterPro" id="IPR016036">
    <property type="entry name" value="Malonyl_transacylase_ACP-bd"/>
</dbReference>
<dbReference type="SMART" id="SM00822">
    <property type="entry name" value="PKS_KR"/>
    <property type="match status" value="1"/>
</dbReference>
<dbReference type="SUPFAM" id="SSF51735">
    <property type="entry name" value="NAD(P)-binding Rossmann-fold domains"/>
    <property type="match status" value="2"/>
</dbReference>
<dbReference type="GO" id="GO:0005886">
    <property type="term" value="C:plasma membrane"/>
    <property type="evidence" value="ECO:0007669"/>
    <property type="project" value="TreeGrafter"/>
</dbReference>
<feature type="domain" description="Ketosynthase family 3 (KS3)" evidence="10">
    <location>
        <begin position="37"/>
        <end position="462"/>
    </location>
</feature>
<evidence type="ECO:0000256" key="2">
    <source>
        <dbReference type="ARBA" id="ARBA00006484"/>
    </source>
</evidence>
<evidence type="ECO:0000256" key="1">
    <source>
        <dbReference type="ARBA" id="ARBA00005194"/>
    </source>
</evidence>
<dbReference type="InterPro" id="IPR057326">
    <property type="entry name" value="KR_dom"/>
</dbReference>
<evidence type="ECO:0000256" key="8">
    <source>
        <dbReference type="SAM" id="MobiDB-lite"/>
    </source>
</evidence>
<feature type="region of interest" description="C-terminal hotdog fold" evidence="7">
    <location>
        <begin position="1133"/>
        <end position="1285"/>
    </location>
</feature>
<comment type="function">
    <text evidence="6">Involved in production of the polyketide antibiotic thailandamide.</text>
</comment>
<keyword evidence="4" id="KW-0597">Phosphoprotein</keyword>
<evidence type="ECO:0000256" key="7">
    <source>
        <dbReference type="PROSITE-ProRule" id="PRU01363"/>
    </source>
</evidence>
<dbReference type="InterPro" id="IPR016039">
    <property type="entry name" value="Thiolase-like"/>
</dbReference>
<comment type="similarity">
    <text evidence="2">Belongs to the short-chain dehydrogenases/reductases (SDR) family.</text>
</comment>
<dbReference type="SMART" id="SM00825">
    <property type="entry name" value="PKS_KS"/>
    <property type="match status" value="1"/>
</dbReference>
<dbReference type="PROSITE" id="PS52019">
    <property type="entry name" value="PKS_MFAS_DH"/>
    <property type="match status" value="1"/>
</dbReference>
<dbReference type="PROSITE" id="PS50075">
    <property type="entry name" value="CARRIER"/>
    <property type="match status" value="1"/>
</dbReference>
<dbReference type="Pfam" id="PF02801">
    <property type="entry name" value="Ketoacyl-synt_C"/>
    <property type="match status" value="1"/>
</dbReference>
<dbReference type="InterPro" id="IPR020806">
    <property type="entry name" value="PKS_PP-bd"/>
</dbReference>
<dbReference type="UniPathway" id="UPA00094"/>
<dbReference type="Pfam" id="PF08659">
    <property type="entry name" value="KR"/>
    <property type="match status" value="1"/>
</dbReference>
<dbReference type="Pfam" id="PF22621">
    <property type="entry name" value="CurL-like_PKS_C"/>
    <property type="match status" value="1"/>
</dbReference>
<dbReference type="InterPro" id="IPR036736">
    <property type="entry name" value="ACP-like_sf"/>
</dbReference>
<feature type="region of interest" description="Disordered" evidence="8">
    <location>
        <begin position="467"/>
        <end position="496"/>
    </location>
</feature>
<dbReference type="InterPro" id="IPR014043">
    <property type="entry name" value="Acyl_transferase_dom"/>
</dbReference>
<evidence type="ECO:0000259" key="10">
    <source>
        <dbReference type="PROSITE" id="PS52004"/>
    </source>
</evidence>
<dbReference type="GO" id="GO:0006633">
    <property type="term" value="P:fatty acid biosynthetic process"/>
    <property type="evidence" value="ECO:0007669"/>
    <property type="project" value="UniProtKB-UniPathway"/>
</dbReference>
<dbReference type="Pfam" id="PF00109">
    <property type="entry name" value="ketoacyl-synt"/>
    <property type="match status" value="1"/>
</dbReference>
<feature type="active site" description="Proton donor; for dehydratase activity" evidence="7">
    <location>
        <position position="1199"/>
    </location>
</feature>
<dbReference type="Pfam" id="PF21089">
    <property type="entry name" value="PKS_DH_N"/>
    <property type="match status" value="1"/>
</dbReference>
<dbReference type="PANTHER" id="PTHR43775:SF37">
    <property type="entry name" value="SI:DKEY-61P9.11"/>
    <property type="match status" value="1"/>
</dbReference>
<dbReference type="PROSITE" id="PS00012">
    <property type="entry name" value="PHOSPHOPANTETHEINE"/>
    <property type="match status" value="1"/>
</dbReference>
<dbReference type="Gene3D" id="3.10.129.110">
    <property type="entry name" value="Polyketide synthase dehydratase"/>
    <property type="match status" value="1"/>
</dbReference>
<dbReference type="SUPFAM" id="SSF47336">
    <property type="entry name" value="ACP-like"/>
    <property type="match status" value="1"/>
</dbReference>
<dbReference type="InterPro" id="IPR013968">
    <property type="entry name" value="PKS_KR"/>
</dbReference>
<dbReference type="InterPro" id="IPR049900">
    <property type="entry name" value="PKS_mFAS_DH"/>
</dbReference>
<dbReference type="InterPro" id="IPR006162">
    <property type="entry name" value="Ppantetheine_attach_site"/>
</dbReference>
<dbReference type="InterPro" id="IPR036291">
    <property type="entry name" value="NAD(P)-bd_dom_sf"/>
</dbReference>
<dbReference type="SUPFAM" id="SSF55048">
    <property type="entry name" value="Probable ACP-binding domain of malonyl-CoA ACP transacylase"/>
    <property type="match status" value="1"/>
</dbReference>
<evidence type="ECO:0000259" key="9">
    <source>
        <dbReference type="PROSITE" id="PS50075"/>
    </source>
</evidence>
<evidence type="ECO:0000256" key="4">
    <source>
        <dbReference type="ARBA" id="ARBA00022553"/>
    </source>
</evidence>
<dbReference type="EMBL" id="CAADEY010000074">
    <property type="protein sequence ID" value="VFJ59819.1"/>
    <property type="molecule type" value="Genomic_DNA"/>
</dbReference>
<dbReference type="InterPro" id="IPR009081">
    <property type="entry name" value="PP-bd_ACP"/>
</dbReference>
<organism evidence="12">
    <name type="scientific">Candidatus Kentrum sp. DK</name>
    <dbReference type="NCBI Taxonomy" id="2126562"/>
    <lineage>
        <taxon>Bacteria</taxon>
        <taxon>Pseudomonadati</taxon>
        <taxon>Pseudomonadota</taxon>
        <taxon>Gammaproteobacteria</taxon>
        <taxon>Candidatus Kentrum</taxon>
    </lineage>
</organism>
<keyword evidence="5 12" id="KW-0808">Transferase</keyword>
<dbReference type="PANTHER" id="PTHR43775">
    <property type="entry name" value="FATTY ACID SYNTHASE"/>
    <property type="match status" value="1"/>
</dbReference>
<dbReference type="SMART" id="SM01294">
    <property type="entry name" value="PKS_PP_betabranch"/>
    <property type="match status" value="1"/>
</dbReference>
<dbReference type="InterPro" id="IPR050091">
    <property type="entry name" value="PKS_NRPS_Biosynth_Enz"/>
</dbReference>
<dbReference type="SUPFAM" id="SSF52151">
    <property type="entry name" value="FabD/lysophospholipase-like"/>
    <property type="match status" value="1"/>
</dbReference>
<name>A0A450SZY3_9GAMM</name>
<dbReference type="SMART" id="SM00823">
    <property type="entry name" value="PKS_PP"/>
    <property type="match status" value="1"/>
</dbReference>
<dbReference type="InterPro" id="IPR042104">
    <property type="entry name" value="PKS_dehydratase_sf"/>
</dbReference>
<dbReference type="InterPro" id="IPR016035">
    <property type="entry name" value="Acyl_Trfase/lysoPLipase"/>
</dbReference>
<dbReference type="CDD" id="cd00833">
    <property type="entry name" value="PKS"/>
    <property type="match status" value="1"/>
</dbReference>
<dbReference type="Gene3D" id="3.40.47.10">
    <property type="match status" value="1"/>
</dbReference>
<evidence type="ECO:0000259" key="11">
    <source>
        <dbReference type="PROSITE" id="PS52019"/>
    </source>
</evidence>
<dbReference type="InterPro" id="IPR049552">
    <property type="entry name" value="PKS_DH_N"/>
</dbReference>
<dbReference type="InterPro" id="IPR049551">
    <property type="entry name" value="PKS_DH_C"/>
</dbReference>
<dbReference type="GO" id="GO:0005737">
    <property type="term" value="C:cytoplasm"/>
    <property type="evidence" value="ECO:0007669"/>
    <property type="project" value="TreeGrafter"/>
</dbReference>
<dbReference type="Gene3D" id="3.40.50.720">
    <property type="entry name" value="NAD(P)-binding Rossmann-like Domain"/>
    <property type="match status" value="1"/>
</dbReference>
<accession>A0A450SZY3</accession>
<dbReference type="Pfam" id="PF00550">
    <property type="entry name" value="PP-binding"/>
    <property type="match status" value="1"/>
</dbReference>
<protein>
    <submittedName>
        <fullName evidence="12">Acyl transferase domain-containing protein</fullName>
    </submittedName>
</protein>
<evidence type="ECO:0000313" key="12">
    <source>
        <dbReference type="EMBL" id="VFJ59819.1"/>
    </source>
</evidence>
<dbReference type="InterPro" id="IPR014030">
    <property type="entry name" value="Ketoacyl_synth_N"/>
</dbReference>
<dbReference type="GO" id="GO:0071770">
    <property type="term" value="P:DIM/DIP cell wall layer assembly"/>
    <property type="evidence" value="ECO:0007669"/>
    <property type="project" value="TreeGrafter"/>
</dbReference>
<dbReference type="PROSITE" id="PS52004">
    <property type="entry name" value="KS3_2"/>
    <property type="match status" value="1"/>
</dbReference>
<dbReference type="InterPro" id="IPR014031">
    <property type="entry name" value="Ketoacyl_synth_C"/>
</dbReference>
<dbReference type="PROSITE" id="PS00606">
    <property type="entry name" value="KS3_1"/>
    <property type="match status" value="1"/>
</dbReference>
<evidence type="ECO:0000256" key="3">
    <source>
        <dbReference type="ARBA" id="ARBA00022450"/>
    </source>
</evidence>
<dbReference type="SUPFAM" id="SSF53901">
    <property type="entry name" value="Thiolase-like"/>
    <property type="match status" value="1"/>
</dbReference>
<dbReference type="InterPro" id="IPR020807">
    <property type="entry name" value="PKS_DH"/>
</dbReference>
<feature type="region of interest" description="N-terminal hotdog fold" evidence="7">
    <location>
        <begin position="989"/>
        <end position="1118"/>
    </location>
</feature>
<dbReference type="Gene3D" id="3.30.70.3290">
    <property type="match status" value="1"/>
</dbReference>
<dbReference type="GO" id="GO:0004315">
    <property type="term" value="F:3-oxoacyl-[acyl-carrier-protein] synthase activity"/>
    <property type="evidence" value="ECO:0007669"/>
    <property type="project" value="InterPro"/>
</dbReference>
<reference evidence="12" key="1">
    <citation type="submission" date="2019-02" db="EMBL/GenBank/DDBJ databases">
        <authorList>
            <person name="Gruber-Vodicka R. H."/>
            <person name="Seah K. B. B."/>
        </authorList>
    </citation>
    <scope>NUCLEOTIDE SEQUENCE</scope>
    <source>
        <strain evidence="12">BECK_DK161</strain>
    </source>
</reference>
<dbReference type="Pfam" id="PF14765">
    <property type="entry name" value="PS-DH"/>
    <property type="match status" value="1"/>
</dbReference>
<dbReference type="InterPro" id="IPR001227">
    <property type="entry name" value="Ac_transferase_dom_sf"/>
</dbReference>
<keyword evidence="3" id="KW-0596">Phosphopantetheine</keyword>
<dbReference type="Pfam" id="PF00698">
    <property type="entry name" value="Acyl_transf_1"/>
    <property type="match status" value="1"/>
</dbReference>
<dbReference type="SMART" id="SM00827">
    <property type="entry name" value="PKS_AT"/>
    <property type="match status" value="1"/>
</dbReference>
<evidence type="ECO:0000256" key="5">
    <source>
        <dbReference type="ARBA" id="ARBA00022679"/>
    </source>
</evidence>
<dbReference type="SMART" id="SM00826">
    <property type="entry name" value="PKS_DH"/>
    <property type="match status" value="1"/>
</dbReference>
<feature type="domain" description="PKS/mFAS DH" evidence="11">
    <location>
        <begin position="989"/>
        <end position="1285"/>
    </location>
</feature>
<dbReference type="Gene3D" id="1.10.1200.10">
    <property type="entry name" value="ACP-like"/>
    <property type="match status" value="1"/>
</dbReference>
<evidence type="ECO:0000256" key="6">
    <source>
        <dbReference type="ARBA" id="ARBA00054155"/>
    </source>
</evidence>